<dbReference type="PANTHER" id="PTHR16305:SF35">
    <property type="entry name" value="TRANSCRIPTIONAL ACTIVATOR DOMAIN"/>
    <property type="match status" value="1"/>
</dbReference>
<dbReference type="SMART" id="SM00421">
    <property type="entry name" value="HTH_LUXR"/>
    <property type="match status" value="1"/>
</dbReference>
<organism evidence="5 6">
    <name type="scientific">Kitasatospora purpeofusca</name>
    <dbReference type="NCBI Taxonomy" id="67352"/>
    <lineage>
        <taxon>Bacteria</taxon>
        <taxon>Bacillati</taxon>
        <taxon>Actinomycetota</taxon>
        <taxon>Actinomycetes</taxon>
        <taxon>Kitasatosporales</taxon>
        <taxon>Streptomycetaceae</taxon>
        <taxon>Kitasatospora</taxon>
    </lineage>
</organism>
<dbReference type="RefSeq" id="WP_328958122.1">
    <property type="nucleotide sequence ID" value="NZ_CP108110.1"/>
</dbReference>
<proteinExistence type="predicted"/>
<protein>
    <submittedName>
        <fullName evidence="5">LuxR family transcriptional regulator</fullName>
    </submittedName>
</protein>
<dbReference type="InterPro" id="IPR000792">
    <property type="entry name" value="Tscrpt_reg_LuxR_C"/>
</dbReference>
<accession>A0ABZ1U8Q8</accession>
<dbReference type="CDD" id="cd06170">
    <property type="entry name" value="LuxR_C_like"/>
    <property type="match status" value="1"/>
</dbReference>
<evidence type="ECO:0000256" key="2">
    <source>
        <dbReference type="ARBA" id="ARBA00022840"/>
    </source>
</evidence>
<feature type="region of interest" description="Disordered" evidence="3">
    <location>
        <begin position="1"/>
        <end position="23"/>
    </location>
</feature>
<dbReference type="Proteomes" id="UP001432222">
    <property type="component" value="Chromosome"/>
</dbReference>
<feature type="domain" description="HTH luxR-type" evidence="4">
    <location>
        <begin position="915"/>
        <end position="980"/>
    </location>
</feature>
<evidence type="ECO:0000313" key="6">
    <source>
        <dbReference type="Proteomes" id="UP001432222"/>
    </source>
</evidence>
<dbReference type="EMBL" id="CP108110">
    <property type="protein sequence ID" value="WUQ87562.1"/>
    <property type="molecule type" value="Genomic_DNA"/>
</dbReference>
<feature type="compositionally biased region" description="Acidic residues" evidence="3">
    <location>
        <begin position="440"/>
        <end position="453"/>
    </location>
</feature>
<dbReference type="PROSITE" id="PS00622">
    <property type="entry name" value="HTH_LUXR_1"/>
    <property type="match status" value="1"/>
</dbReference>
<dbReference type="PROSITE" id="PS50043">
    <property type="entry name" value="HTH_LUXR_2"/>
    <property type="match status" value="1"/>
</dbReference>
<keyword evidence="6" id="KW-1185">Reference proteome</keyword>
<evidence type="ECO:0000259" key="4">
    <source>
        <dbReference type="PROSITE" id="PS50043"/>
    </source>
</evidence>
<feature type="region of interest" description="Disordered" evidence="3">
    <location>
        <begin position="440"/>
        <end position="460"/>
    </location>
</feature>
<dbReference type="InterPro" id="IPR036388">
    <property type="entry name" value="WH-like_DNA-bd_sf"/>
</dbReference>
<gene>
    <name evidence="5" type="ORF">OHA16_34090</name>
</gene>
<name>A0ABZ1U8Q8_9ACTN</name>
<reference evidence="5" key="1">
    <citation type="submission" date="2022-10" db="EMBL/GenBank/DDBJ databases">
        <title>The complete genomes of actinobacterial strains from the NBC collection.</title>
        <authorList>
            <person name="Joergensen T.S."/>
            <person name="Alvarez Arevalo M."/>
            <person name="Sterndorff E.B."/>
            <person name="Faurdal D."/>
            <person name="Vuksanovic O."/>
            <person name="Mourched A.-S."/>
            <person name="Charusanti P."/>
            <person name="Shaw S."/>
            <person name="Blin K."/>
            <person name="Weber T."/>
        </authorList>
    </citation>
    <scope>NUCLEOTIDE SEQUENCE</scope>
    <source>
        <strain evidence="5">NBC_00222</strain>
    </source>
</reference>
<dbReference type="SUPFAM" id="SSF46894">
    <property type="entry name" value="C-terminal effector domain of the bipartite response regulators"/>
    <property type="match status" value="1"/>
</dbReference>
<dbReference type="InterPro" id="IPR041664">
    <property type="entry name" value="AAA_16"/>
</dbReference>
<feature type="region of interest" description="Disordered" evidence="3">
    <location>
        <begin position="978"/>
        <end position="1002"/>
    </location>
</feature>
<evidence type="ECO:0000313" key="5">
    <source>
        <dbReference type="EMBL" id="WUQ87562.1"/>
    </source>
</evidence>
<dbReference type="SUPFAM" id="SSF52540">
    <property type="entry name" value="P-loop containing nucleoside triphosphate hydrolases"/>
    <property type="match status" value="1"/>
</dbReference>
<dbReference type="InterPro" id="IPR016032">
    <property type="entry name" value="Sig_transdc_resp-reg_C-effctor"/>
</dbReference>
<evidence type="ECO:0000256" key="1">
    <source>
        <dbReference type="ARBA" id="ARBA00022741"/>
    </source>
</evidence>
<dbReference type="Pfam" id="PF00196">
    <property type="entry name" value="GerE"/>
    <property type="match status" value="1"/>
</dbReference>
<sequence>MSPLPVSPPYDPYDPSRTPPAGRESEYRRLHHALDRCAAGAGSVIVLHGSVGSGRSDLLYAFTDTAAERGVQVLVGTGSPLEREFPLGLARQLLQGADLAPEEAATAEALLAEGAAAGTVPAPSDRPGRLTQRVLEGLFRLVRGLAERAPVLIAVDDRQDADPQSLEFLLYLVRRTRGTGVLTVLSSRETMTPVHPLFEVELARQPHHQHIRLDLHSTELVAEVLRTRLGAAAAERHAAEAHTLTGGNPLLVHSLVGDQERAGSPGTLVVGEGYRRGLMHCLHRIDPLALHYARGVAVLGAGATPELLAELLLLAPDALPRALYLLHAAGLFRDGGFRHPTAAGDLLAAMRPLELAALHQRAGRLLRAAGATAATVDGHARVAEGHLRSSLGPAPAAGPGDPGAVLPEFGGGGAWEMPGPGAAVAEDVAAEDTAAEDIAEDEVTEDEVTEEETAATGGFGPVPAHALQLWAGPAPAGPAVECVPTLPGTVTDADTALRHELKRLRHHFWHGRIDEGIAALARFEAVPGQAVHTEALRHWLAYWYPALLPNPARRTGPQDGATADRGDGMRLLAALLAGTVSPEDAVVRAELVLRAGRLGGVRTESLTAALTVLLYADRADRATHWCAPLAERAGARCGAHWNALLAALRAEAALRQGDLRSADEAGRAAFAHVRPEAWGVAVGLPLATMAAARTALGLHQDAAHFLELATPAGLEHTPAGLHHRYALAGHRLALGRAEQALADYRACGDTMARWGVDHLPAIAPWRLGAARAQLALGRPGSAAALADQQLARLGPVGHPRIRGLALRIRAAAGGPAERTELLERAVALLEEAGAESELAAALGELSEAHQHDGDPGRARRADRRVRRTPALAVVPVRPQAPAPVSLLPVSLLPVSPLPVAGVPVAGPFPVAAPVPEGTAGGLSEAEGRVAELAARGLSNRDIARKLYITVSTVEQHLTRVYRKLGVRRRVDLARLLGPVPPGAADEAPPRPGFPRRADLVAG</sequence>
<dbReference type="Gene3D" id="1.10.10.10">
    <property type="entry name" value="Winged helix-like DNA-binding domain superfamily/Winged helix DNA-binding domain"/>
    <property type="match status" value="1"/>
</dbReference>
<feature type="compositionally biased region" description="Pro residues" evidence="3">
    <location>
        <begin position="1"/>
        <end position="12"/>
    </location>
</feature>
<dbReference type="PRINTS" id="PR00038">
    <property type="entry name" value="HTHLUXR"/>
</dbReference>
<keyword evidence="2" id="KW-0067">ATP-binding</keyword>
<dbReference type="PANTHER" id="PTHR16305">
    <property type="entry name" value="TESTICULAR SOLUBLE ADENYLYL CYCLASE"/>
    <property type="match status" value="1"/>
</dbReference>
<dbReference type="InterPro" id="IPR027417">
    <property type="entry name" value="P-loop_NTPase"/>
</dbReference>
<keyword evidence="1" id="KW-0547">Nucleotide-binding</keyword>
<dbReference type="Pfam" id="PF13191">
    <property type="entry name" value="AAA_16"/>
    <property type="match status" value="1"/>
</dbReference>
<evidence type="ECO:0000256" key="3">
    <source>
        <dbReference type="SAM" id="MobiDB-lite"/>
    </source>
</evidence>